<evidence type="ECO:0000313" key="3">
    <source>
        <dbReference type="Proteomes" id="UP000663880"/>
    </source>
</evidence>
<evidence type="ECO:0000256" key="1">
    <source>
        <dbReference type="SAM" id="MobiDB-lite"/>
    </source>
</evidence>
<accession>A0A821TK26</accession>
<organism evidence="2 3">
    <name type="scientific">Pieris macdunnoughi</name>
    <dbReference type="NCBI Taxonomy" id="345717"/>
    <lineage>
        <taxon>Eukaryota</taxon>
        <taxon>Metazoa</taxon>
        <taxon>Ecdysozoa</taxon>
        <taxon>Arthropoda</taxon>
        <taxon>Hexapoda</taxon>
        <taxon>Insecta</taxon>
        <taxon>Pterygota</taxon>
        <taxon>Neoptera</taxon>
        <taxon>Endopterygota</taxon>
        <taxon>Lepidoptera</taxon>
        <taxon>Glossata</taxon>
        <taxon>Ditrysia</taxon>
        <taxon>Papilionoidea</taxon>
        <taxon>Pieridae</taxon>
        <taxon>Pierinae</taxon>
        <taxon>Pieris</taxon>
    </lineage>
</organism>
<protein>
    <submittedName>
        <fullName evidence="2">Uncharacterized protein</fullName>
    </submittedName>
</protein>
<gene>
    <name evidence="2" type="ORF">PMACD_LOCUS9138</name>
</gene>
<feature type="compositionally biased region" description="Basic residues" evidence="1">
    <location>
        <begin position="70"/>
        <end position="89"/>
    </location>
</feature>
<feature type="region of interest" description="Disordered" evidence="1">
    <location>
        <begin position="29"/>
        <end position="89"/>
    </location>
</feature>
<feature type="compositionally biased region" description="Basic and acidic residues" evidence="1">
    <location>
        <begin position="37"/>
        <end position="51"/>
    </location>
</feature>
<feature type="compositionally biased region" description="Basic residues" evidence="1">
    <location>
        <begin position="52"/>
        <end position="62"/>
    </location>
</feature>
<evidence type="ECO:0000313" key="2">
    <source>
        <dbReference type="EMBL" id="CAF4875549.1"/>
    </source>
</evidence>
<name>A0A821TK26_9NEOP</name>
<sequence length="307" mass="35128">MHRSRGNMDIPLSLAPWGCLVASSCSLSDSDVSGVVSRKEIDKQKQKERSASKTKVRKRKTSQKGDFFKNLKKKEKKNNKKEKKLQKNKKEKFKWNEIEAKIQGLKQKLVEQLDSMSDDEDFLTIRTEAEELMNDFAEDLFQEISQPTKSGTRRLEILIQKNTKSIPKEPTDRPEALPQIGWNLPKRPKIRERLALGDPARDSDIETGKRKSFDPEGQFANTFKFIFSQERLLRRLAAHRFYHSASLQKETGGSESRPGRRLTEALELTSKVCVRRERPTSLRQANASASSLLLRAVAERAKRACSA</sequence>
<dbReference type="Proteomes" id="UP000663880">
    <property type="component" value="Unassembled WGS sequence"/>
</dbReference>
<dbReference type="AlphaFoldDB" id="A0A821TK26"/>
<keyword evidence="3" id="KW-1185">Reference proteome</keyword>
<reference evidence="2" key="1">
    <citation type="submission" date="2021-02" db="EMBL/GenBank/DDBJ databases">
        <authorList>
            <person name="Steward A R."/>
        </authorList>
    </citation>
    <scope>NUCLEOTIDE SEQUENCE</scope>
</reference>
<dbReference type="PROSITE" id="PS51257">
    <property type="entry name" value="PROKAR_LIPOPROTEIN"/>
    <property type="match status" value="1"/>
</dbReference>
<dbReference type="EMBL" id="CAJOBZ010000025">
    <property type="protein sequence ID" value="CAF4875549.1"/>
    <property type="molecule type" value="Genomic_DNA"/>
</dbReference>
<dbReference type="OrthoDB" id="6923083at2759"/>
<proteinExistence type="predicted"/>
<comment type="caution">
    <text evidence="2">The sequence shown here is derived from an EMBL/GenBank/DDBJ whole genome shotgun (WGS) entry which is preliminary data.</text>
</comment>